<dbReference type="PANTHER" id="PTHR38407:SF1">
    <property type="entry name" value="PROTEIN IVY1"/>
    <property type="match status" value="1"/>
</dbReference>
<dbReference type="AlphaFoldDB" id="A0A2N1J9Y6"/>
<dbReference type="EMBL" id="KZ454991">
    <property type="protein sequence ID" value="PKI83371.1"/>
    <property type="molecule type" value="Genomic_DNA"/>
</dbReference>
<reference evidence="2 3" key="1">
    <citation type="submission" date="2017-10" db="EMBL/GenBank/DDBJ databases">
        <title>A novel species of cold-tolerant Malassezia isolated from bats.</title>
        <authorList>
            <person name="Lorch J.M."/>
            <person name="Palmer J.M."/>
            <person name="Vanderwolf K.J."/>
            <person name="Schmidt K.Z."/>
            <person name="Verant M.L."/>
            <person name="Weller T.J."/>
            <person name="Blehert D.S."/>
        </authorList>
    </citation>
    <scope>NUCLEOTIDE SEQUENCE [LARGE SCALE GENOMIC DNA]</scope>
    <source>
        <strain evidence="2 3">NWHC:44797-103</strain>
    </source>
</reference>
<dbReference type="GO" id="GO:0005543">
    <property type="term" value="F:phospholipid binding"/>
    <property type="evidence" value="ECO:0007669"/>
    <property type="project" value="InterPro"/>
</dbReference>
<dbReference type="Proteomes" id="UP000232875">
    <property type="component" value="Unassembled WGS sequence"/>
</dbReference>
<feature type="region of interest" description="Disordered" evidence="1">
    <location>
        <begin position="1"/>
        <end position="22"/>
    </location>
</feature>
<name>A0A2N1J9Y6_9BASI</name>
<dbReference type="SUPFAM" id="SSF103657">
    <property type="entry name" value="BAR/IMD domain-like"/>
    <property type="match status" value="1"/>
</dbReference>
<feature type="compositionally biased region" description="Polar residues" evidence="1">
    <location>
        <begin position="386"/>
        <end position="398"/>
    </location>
</feature>
<evidence type="ECO:0000313" key="2">
    <source>
        <dbReference type="EMBL" id="PKI83371.1"/>
    </source>
</evidence>
<keyword evidence="3" id="KW-1185">Reference proteome</keyword>
<dbReference type="PANTHER" id="PTHR38407">
    <property type="entry name" value="PROTEIN IVY1"/>
    <property type="match status" value="1"/>
</dbReference>
<feature type="compositionally biased region" description="Basic and acidic residues" evidence="1">
    <location>
        <begin position="286"/>
        <end position="295"/>
    </location>
</feature>
<feature type="compositionally biased region" description="Polar residues" evidence="1">
    <location>
        <begin position="296"/>
        <end position="308"/>
    </location>
</feature>
<dbReference type="Gene3D" id="1.20.1270.60">
    <property type="entry name" value="Arfaptin homology (AH) domain/BAR domain"/>
    <property type="match status" value="1"/>
</dbReference>
<sequence length="429" mass="47098">MGEQRRSSAQAPSLHSGGDVTIPDTPFRPEIYIRRADISASIHAYEKLLNASKAYTSTMLAMSKASSDLADAIQDCSHVKGVYTCNSTFQVACGLQFLKSNYEQVLCDTFYKEVSIPLLSQLDDYKATVHERQMLHETAVMDKTRLVKEIEAKHQQEGNRSKRDLSSYRSMLAELQETLNEVELIKAQHYSDVLEYEQQTWEYVASKIALLTRAQVDIADRIASKASTDPVLESITAAVPDPFSLYGPPRREDQLFTILQPSSFANSGLRVAADDPTSPARVPRRSLLETSRRAQESGSSGMATPTLSATDADADADAVPVHESLFGSLSSSAEMPEQQSDERILGAIPFGRSYSALFGLRAKKDKNSSRDANYEDVDQDGEANHDNTTIDANNQSRDGGNCDDTHNSDKAATHSFTKLSIDLDAALPA</sequence>
<dbReference type="InterPro" id="IPR027267">
    <property type="entry name" value="AH/BAR_dom_sf"/>
</dbReference>
<gene>
    <name evidence="2" type="ORF">MVES_002685</name>
</gene>
<organism evidence="2 3">
    <name type="scientific">Malassezia vespertilionis</name>
    <dbReference type="NCBI Taxonomy" id="2020962"/>
    <lineage>
        <taxon>Eukaryota</taxon>
        <taxon>Fungi</taxon>
        <taxon>Dikarya</taxon>
        <taxon>Basidiomycota</taxon>
        <taxon>Ustilaginomycotina</taxon>
        <taxon>Malasseziomycetes</taxon>
        <taxon>Malasseziales</taxon>
        <taxon>Malasseziaceae</taxon>
        <taxon>Malassezia</taxon>
    </lineage>
</organism>
<dbReference type="GO" id="GO:0042144">
    <property type="term" value="P:vacuole fusion, non-autophagic"/>
    <property type="evidence" value="ECO:0007669"/>
    <property type="project" value="InterPro"/>
</dbReference>
<dbReference type="OrthoDB" id="5594612at2759"/>
<evidence type="ECO:0000313" key="3">
    <source>
        <dbReference type="Proteomes" id="UP000232875"/>
    </source>
</evidence>
<dbReference type="GO" id="GO:0000329">
    <property type="term" value="C:fungal-type vacuole membrane"/>
    <property type="evidence" value="ECO:0007669"/>
    <property type="project" value="InterPro"/>
</dbReference>
<accession>A0A2N1J9Y6</accession>
<proteinExistence type="predicted"/>
<protein>
    <submittedName>
        <fullName evidence="2">Uncharacterized protein</fullName>
    </submittedName>
</protein>
<evidence type="ECO:0000256" key="1">
    <source>
        <dbReference type="SAM" id="MobiDB-lite"/>
    </source>
</evidence>
<dbReference type="InterPro" id="IPR037470">
    <property type="entry name" value="IVY1"/>
</dbReference>
<dbReference type="STRING" id="2020962.A0A2N1J9Y6"/>
<feature type="region of interest" description="Disordered" evidence="1">
    <location>
        <begin position="269"/>
        <end position="308"/>
    </location>
</feature>
<feature type="region of interest" description="Disordered" evidence="1">
    <location>
        <begin position="365"/>
        <end position="410"/>
    </location>
</feature>